<dbReference type="GO" id="GO:0005524">
    <property type="term" value="F:ATP binding"/>
    <property type="evidence" value="ECO:0007669"/>
    <property type="project" value="InterPro"/>
</dbReference>
<dbReference type="AlphaFoldDB" id="A0A1I8AZK3"/>
<dbReference type="SMART" id="SM00220">
    <property type="entry name" value="S_TKc"/>
    <property type="match status" value="1"/>
</dbReference>
<dbReference type="GO" id="GO:0044773">
    <property type="term" value="P:mitotic DNA damage checkpoint signaling"/>
    <property type="evidence" value="ECO:0007669"/>
    <property type="project" value="TreeGrafter"/>
</dbReference>
<organism evidence="2 3">
    <name type="scientific">Meloidogyne hapla</name>
    <name type="common">Root-knot nematode worm</name>
    <dbReference type="NCBI Taxonomy" id="6305"/>
    <lineage>
        <taxon>Eukaryota</taxon>
        <taxon>Metazoa</taxon>
        <taxon>Ecdysozoa</taxon>
        <taxon>Nematoda</taxon>
        <taxon>Chromadorea</taxon>
        <taxon>Rhabditida</taxon>
        <taxon>Tylenchina</taxon>
        <taxon>Tylenchomorpha</taxon>
        <taxon>Tylenchoidea</taxon>
        <taxon>Meloidogynidae</taxon>
        <taxon>Meloidogyninae</taxon>
        <taxon>Meloidogyne</taxon>
    </lineage>
</organism>
<dbReference type="SUPFAM" id="SSF56112">
    <property type="entry name" value="Protein kinase-like (PK-like)"/>
    <property type="match status" value="1"/>
</dbReference>
<sequence>MFIVMELERVSLQSYFYKNVEENSNYKANLNERENFLKKIIRGAATALEQFHKYAIHLDIKPDNFLISRTQNNEDYLINCKLIDFNTSVITPYKRKTIQTYGSPFFMAPEIRTTYIHQVNKIIRNNINKKRKVTRKVDIWAFGLMIYDLLYLKTDYFHQLIEENANIYNILDAEFVDYRLNAELNTDLDRGCIQLRLNKRPSIIAIKLFLYGECNGFEYERNQLREDTNWCPK</sequence>
<evidence type="ECO:0000313" key="2">
    <source>
        <dbReference type="Proteomes" id="UP000095281"/>
    </source>
</evidence>
<evidence type="ECO:0000313" key="3">
    <source>
        <dbReference type="WBParaSite" id="MhA1_Contig1088.frz3.gene2"/>
    </source>
</evidence>
<dbReference type="Proteomes" id="UP000095281">
    <property type="component" value="Unplaced"/>
</dbReference>
<protein>
    <submittedName>
        <fullName evidence="3">Protein kinase domain-containing protein</fullName>
    </submittedName>
</protein>
<dbReference type="PROSITE" id="PS50011">
    <property type="entry name" value="PROTEIN_KINASE_DOM"/>
    <property type="match status" value="1"/>
</dbReference>
<accession>A0A1I8AZK3</accession>
<dbReference type="PANTHER" id="PTHR44167">
    <property type="entry name" value="OVARIAN-SPECIFIC SERINE/THREONINE-PROTEIN KINASE LOK-RELATED"/>
    <property type="match status" value="1"/>
</dbReference>
<proteinExistence type="predicted"/>
<dbReference type="PANTHER" id="PTHR44167:SF24">
    <property type="entry name" value="SERINE_THREONINE-PROTEIN KINASE CHK2"/>
    <property type="match status" value="1"/>
</dbReference>
<dbReference type="InterPro" id="IPR011009">
    <property type="entry name" value="Kinase-like_dom_sf"/>
</dbReference>
<dbReference type="GO" id="GO:0004674">
    <property type="term" value="F:protein serine/threonine kinase activity"/>
    <property type="evidence" value="ECO:0007669"/>
    <property type="project" value="TreeGrafter"/>
</dbReference>
<feature type="domain" description="Protein kinase" evidence="1">
    <location>
        <begin position="1"/>
        <end position="210"/>
    </location>
</feature>
<dbReference type="Pfam" id="PF00069">
    <property type="entry name" value="Pkinase"/>
    <property type="match status" value="1"/>
</dbReference>
<keyword evidence="2" id="KW-1185">Reference proteome</keyword>
<name>A0A1I8AZK3_MELHA</name>
<reference evidence="3" key="1">
    <citation type="submission" date="2016-11" db="UniProtKB">
        <authorList>
            <consortium name="WormBaseParasite"/>
        </authorList>
    </citation>
    <scope>IDENTIFICATION</scope>
</reference>
<dbReference type="Gene3D" id="1.10.510.10">
    <property type="entry name" value="Transferase(Phosphotransferase) domain 1"/>
    <property type="match status" value="1"/>
</dbReference>
<dbReference type="WBParaSite" id="MhA1_Contig1088.frz3.gene2">
    <property type="protein sequence ID" value="MhA1_Contig1088.frz3.gene2"/>
    <property type="gene ID" value="MhA1_Contig1088.frz3.gene2"/>
</dbReference>
<dbReference type="GO" id="GO:0005634">
    <property type="term" value="C:nucleus"/>
    <property type="evidence" value="ECO:0007669"/>
    <property type="project" value="TreeGrafter"/>
</dbReference>
<dbReference type="InterPro" id="IPR000719">
    <property type="entry name" value="Prot_kinase_dom"/>
</dbReference>
<evidence type="ECO:0000259" key="1">
    <source>
        <dbReference type="PROSITE" id="PS50011"/>
    </source>
</evidence>
<dbReference type="GO" id="GO:0005737">
    <property type="term" value="C:cytoplasm"/>
    <property type="evidence" value="ECO:0007669"/>
    <property type="project" value="TreeGrafter"/>
</dbReference>